<evidence type="ECO:0000313" key="2">
    <source>
        <dbReference type="EMBL" id="NMG01612.1"/>
    </source>
</evidence>
<proteinExistence type="predicted"/>
<keyword evidence="1" id="KW-0812">Transmembrane</keyword>
<dbReference type="RefSeq" id="WP_168986406.1">
    <property type="nucleotide sequence ID" value="NZ_CAWPHM010000275.1"/>
</dbReference>
<keyword evidence="1" id="KW-1133">Transmembrane helix</keyword>
<comment type="caution">
    <text evidence="2">The sequence shown here is derived from an EMBL/GenBank/DDBJ whole genome shotgun (WGS) entry which is preliminary data.</text>
</comment>
<keyword evidence="3" id="KW-1185">Reference proteome</keyword>
<gene>
    <name evidence="2" type="ORF">GPA21_01305</name>
</gene>
<evidence type="ECO:0000313" key="3">
    <source>
        <dbReference type="Proteomes" id="UP000599523"/>
    </source>
</evidence>
<accession>A0A972J9P3</accession>
<organism evidence="2 3">
    <name type="scientific">Azoarcus taiwanensis</name>
    <dbReference type="NCBI Taxonomy" id="666964"/>
    <lineage>
        <taxon>Bacteria</taxon>
        <taxon>Pseudomonadati</taxon>
        <taxon>Pseudomonadota</taxon>
        <taxon>Betaproteobacteria</taxon>
        <taxon>Rhodocyclales</taxon>
        <taxon>Zoogloeaceae</taxon>
        <taxon>Azoarcus</taxon>
    </lineage>
</organism>
<dbReference type="AlphaFoldDB" id="A0A972J9P3"/>
<keyword evidence="1" id="KW-0472">Membrane</keyword>
<name>A0A972J9P3_9RHOO</name>
<dbReference type="EMBL" id="WTVM01000004">
    <property type="protein sequence ID" value="NMG01612.1"/>
    <property type="molecule type" value="Genomic_DNA"/>
</dbReference>
<reference evidence="2" key="1">
    <citation type="submission" date="2019-12" db="EMBL/GenBank/DDBJ databases">
        <title>Comparative genomics gives insights into the taxonomy of the Azoarcus-Aromatoleum group and reveals separate origins of nif in the plant-associated Azoarcus and non-plant-associated Aromatoleum sub-groups.</title>
        <authorList>
            <person name="Lafos M."/>
            <person name="Maluk M."/>
            <person name="Batista M."/>
            <person name="Junghare M."/>
            <person name="Carmona M."/>
            <person name="Faoro H."/>
            <person name="Cruz L.M."/>
            <person name="Battistoni F."/>
            <person name="De Souza E."/>
            <person name="Pedrosa F."/>
            <person name="Chen W.-M."/>
            <person name="Poole P.S."/>
            <person name="Dixon R.A."/>
            <person name="James E.K."/>
        </authorList>
    </citation>
    <scope>NUCLEOTIDE SEQUENCE</scope>
    <source>
        <strain evidence="2">NSC3</strain>
    </source>
</reference>
<evidence type="ECO:0000256" key="1">
    <source>
        <dbReference type="SAM" id="Phobius"/>
    </source>
</evidence>
<dbReference type="Proteomes" id="UP000599523">
    <property type="component" value="Unassembled WGS sequence"/>
</dbReference>
<sequence>MERESEVATDVEIDLKLKVRAQWRPTLLLWCVVSVLGSVLLVWLGR</sequence>
<protein>
    <submittedName>
        <fullName evidence="2">Uncharacterized protein</fullName>
    </submittedName>
</protein>
<feature type="transmembrane region" description="Helical" evidence="1">
    <location>
        <begin position="27"/>
        <end position="45"/>
    </location>
</feature>